<proteinExistence type="predicted"/>
<dbReference type="EMBL" id="KN833997">
    <property type="protein sequence ID" value="KIK13421.1"/>
    <property type="molecule type" value="Genomic_DNA"/>
</dbReference>
<evidence type="ECO:0000313" key="4">
    <source>
        <dbReference type="EMBL" id="KIK13421.1"/>
    </source>
</evidence>
<dbReference type="AlphaFoldDB" id="A0A0C9Y911"/>
<keyword evidence="1 3" id="KW-0853">WD repeat</keyword>
<dbReference type="PANTHER" id="PTHR19857">
    <property type="entry name" value="MITOCHONDRIAL DIVISION PROTEIN 1-RELATED"/>
    <property type="match status" value="1"/>
</dbReference>
<dbReference type="PANTHER" id="PTHR19857:SF21">
    <property type="entry name" value="ANAPHASE-PROMOTING COMPLEX SUBUNIT 4 WD40 DOMAIN-CONTAINING PROTEIN"/>
    <property type="match status" value="1"/>
</dbReference>
<keyword evidence="2" id="KW-0677">Repeat</keyword>
<reference evidence="4 5" key="1">
    <citation type="submission" date="2014-04" db="EMBL/GenBank/DDBJ databases">
        <authorList>
            <consortium name="DOE Joint Genome Institute"/>
            <person name="Kuo A."/>
            <person name="Kohler A."/>
            <person name="Costa M.D."/>
            <person name="Nagy L.G."/>
            <person name="Floudas D."/>
            <person name="Copeland A."/>
            <person name="Barry K.W."/>
            <person name="Cichocki N."/>
            <person name="Veneault-Fourrey C."/>
            <person name="LaButti K."/>
            <person name="Lindquist E.A."/>
            <person name="Lipzen A."/>
            <person name="Lundell T."/>
            <person name="Morin E."/>
            <person name="Murat C."/>
            <person name="Sun H."/>
            <person name="Tunlid A."/>
            <person name="Henrissat B."/>
            <person name="Grigoriev I.V."/>
            <person name="Hibbett D.S."/>
            <person name="Martin F."/>
            <person name="Nordberg H.P."/>
            <person name="Cantor M.N."/>
            <person name="Hua S.X."/>
        </authorList>
    </citation>
    <scope>NUCLEOTIDE SEQUENCE [LARGE SCALE GENOMIC DNA]</scope>
    <source>
        <strain evidence="4 5">441</strain>
    </source>
</reference>
<dbReference type="Pfam" id="PF00400">
    <property type="entry name" value="WD40"/>
    <property type="match status" value="1"/>
</dbReference>
<organism evidence="4 5">
    <name type="scientific">Pisolithus microcarpus 441</name>
    <dbReference type="NCBI Taxonomy" id="765257"/>
    <lineage>
        <taxon>Eukaryota</taxon>
        <taxon>Fungi</taxon>
        <taxon>Dikarya</taxon>
        <taxon>Basidiomycota</taxon>
        <taxon>Agaricomycotina</taxon>
        <taxon>Agaricomycetes</taxon>
        <taxon>Agaricomycetidae</taxon>
        <taxon>Boletales</taxon>
        <taxon>Sclerodermatineae</taxon>
        <taxon>Pisolithaceae</taxon>
        <taxon>Pisolithus</taxon>
    </lineage>
</organism>
<feature type="repeat" description="WD" evidence="3">
    <location>
        <begin position="13"/>
        <end position="54"/>
    </location>
</feature>
<gene>
    <name evidence="4" type="ORF">PISMIDRAFT_118922</name>
</gene>
<protein>
    <submittedName>
        <fullName evidence="4">Unplaced genomic scaffold scaffold_313, whole genome shotgun sequence</fullName>
    </submittedName>
</protein>
<dbReference type="InterPro" id="IPR015943">
    <property type="entry name" value="WD40/YVTN_repeat-like_dom_sf"/>
</dbReference>
<dbReference type="InterPro" id="IPR051179">
    <property type="entry name" value="WD_repeat_multifunction"/>
</dbReference>
<dbReference type="OrthoDB" id="3238562at2759"/>
<dbReference type="SUPFAM" id="SSF50978">
    <property type="entry name" value="WD40 repeat-like"/>
    <property type="match status" value="1"/>
</dbReference>
<accession>A0A0C9Y911</accession>
<dbReference type="PROSITE" id="PS50082">
    <property type="entry name" value="WD_REPEATS_2"/>
    <property type="match status" value="1"/>
</dbReference>
<dbReference type="HOGENOM" id="CLU_049342_0_0_1"/>
<dbReference type="Gene3D" id="2.130.10.10">
    <property type="entry name" value="YVTN repeat-like/Quinoprotein amine dehydrogenase"/>
    <property type="match status" value="1"/>
</dbReference>
<dbReference type="PROSITE" id="PS50294">
    <property type="entry name" value="WD_REPEATS_REGION"/>
    <property type="match status" value="1"/>
</dbReference>
<evidence type="ECO:0000256" key="1">
    <source>
        <dbReference type="ARBA" id="ARBA00022574"/>
    </source>
</evidence>
<dbReference type="Proteomes" id="UP000054018">
    <property type="component" value="Unassembled WGS sequence"/>
</dbReference>
<feature type="non-terminal residue" evidence="4">
    <location>
        <position position="1"/>
    </location>
</feature>
<evidence type="ECO:0000256" key="2">
    <source>
        <dbReference type="ARBA" id="ARBA00022737"/>
    </source>
</evidence>
<reference evidence="5" key="2">
    <citation type="submission" date="2015-01" db="EMBL/GenBank/DDBJ databases">
        <title>Evolutionary Origins and Diversification of the Mycorrhizal Mutualists.</title>
        <authorList>
            <consortium name="DOE Joint Genome Institute"/>
            <consortium name="Mycorrhizal Genomics Consortium"/>
            <person name="Kohler A."/>
            <person name="Kuo A."/>
            <person name="Nagy L.G."/>
            <person name="Floudas D."/>
            <person name="Copeland A."/>
            <person name="Barry K.W."/>
            <person name="Cichocki N."/>
            <person name="Veneault-Fourrey C."/>
            <person name="LaButti K."/>
            <person name="Lindquist E.A."/>
            <person name="Lipzen A."/>
            <person name="Lundell T."/>
            <person name="Morin E."/>
            <person name="Murat C."/>
            <person name="Riley R."/>
            <person name="Ohm R."/>
            <person name="Sun H."/>
            <person name="Tunlid A."/>
            <person name="Henrissat B."/>
            <person name="Grigoriev I.V."/>
            <person name="Hibbett D.S."/>
            <person name="Martin F."/>
        </authorList>
    </citation>
    <scope>NUCLEOTIDE SEQUENCE [LARGE SCALE GENOMIC DNA]</scope>
    <source>
        <strain evidence="5">441</strain>
    </source>
</reference>
<dbReference type="SMART" id="SM00320">
    <property type="entry name" value="WD40"/>
    <property type="match status" value="3"/>
</dbReference>
<name>A0A0C9Y911_9AGAM</name>
<dbReference type="InterPro" id="IPR001680">
    <property type="entry name" value="WD40_rpt"/>
</dbReference>
<keyword evidence="5" id="KW-1185">Reference proteome</keyword>
<sequence>TMESAYVVHKTLLNEHTDSVNALSFSPCGRYLASGSSDRSICIWKVSSGRFIFHVVFDSQINALLWHSVEKDTLICGCEDGAVFYLSDFSPVSFAGREVRLGMKDTPVFCLDLEPNMRLLAIGVGNEVHITKDGCLHKIPPAIIGYTATTKLLHPQYKPQIEGRDCRIRPRSIHFYERGKRLIVSYLNHGVIAWDIDSMTALWHIRSRDTPKQIASSAVYLDLNAIVINTLQDGVYLFKLGSTKPVRKWVYDCEAKARYPLLVSFLHDGKAIISGSPTGSVCIWQTGSDDLYQVLPHSGEQIHQLFY</sequence>
<dbReference type="InterPro" id="IPR036322">
    <property type="entry name" value="WD40_repeat_dom_sf"/>
</dbReference>
<evidence type="ECO:0000313" key="5">
    <source>
        <dbReference type="Proteomes" id="UP000054018"/>
    </source>
</evidence>
<dbReference type="STRING" id="765257.A0A0C9Y911"/>
<evidence type="ECO:0000256" key="3">
    <source>
        <dbReference type="PROSITE-ProRule" id="PRU00221"/>
    </source>
</evidence>